<dbReference type="Pfam" id="PF00528">
    <property type="entry name" value="BPD_transp_1"/>
    <property type="match status" value="1"/>
</dbReference>
<dbReference type="Proteomes" id="UP000646478">
    <property type="component" value="Unassembled WGS sequence"/>
</dbReference>
<reference evidence="9" key="2">
    <citation type="submission" date="2020-09" db="EMBL/GenBank/DDBJ databases">
        <authorList>
            <person name="Sun Q."/>
            <person name="Zhou Y."/>
        </authorList>
    </citation>
    <scope>NUCLEOTIDE SEQUENCE</scope>
    <source>
        <strain evidence="9">CGMCC 1.15082</strain>
    </source>
</reference>
<proteinExistence type="inferred from homology"/>
<sequence>MSGLPGMASLRGSGAMRDTTTYFYRPVILLFGTISVILTTYVLWLTLHNISLLRPGRESFIGLDNYIRLLFDARAINALGRTVLFTVAATAIEVALGLAISLLVDREFFGKRIVRGILLVPIVMTPVVVGLTWRFLLDPSNGMMNYLLSTIGLGPVDWLGNPNVALFSLLMADIWQWTPFVVLLTMASLESLPGDPQNAARVDGAKEWQVLWYITLPALKRALLVVALIRAIDSVKAFDIFYIMTRGGPALSTETLNLYGYISAFTNFDISYSLTIAMVLTILTNVALLLLYNLAFKAPKQGET</sequence>
<keyword evidence="10" id="KW-1185">Reference proteome</keyword>
<dbReference type="PANTHER" id="PTHR43005">
    <property type="entry name" value="BLR7065 PROTEIN"/>
    <property type="match status" value="1"/>
</dbReference>
<keyword evidence="5 7" id="KW-1133">Transmembrane helix</keyword>
<feature type="transmembrane region" description="Helical" evidence="7">
    <location>
        <begin position="164"/>
        <end position="189"/>
    </location>
</feature>
<name>A0A916SCY4_9HYPH</name>
<dbReference type="PANTHER" id="PTHR43005:SF1">
    <property type="entry name" value="SPERMIDINE_PUTRESCINE TRANSPORT SYSTEM PERMEASE PROTEIN"/>
    <property type="match status" value="1"/>
</dbReference>
<feature type="transmembrane region" description="Helical" evidence="7">
    <location>
        <begin position="210"/>
        <end position="232"/>
    </location>
</feature>
<feature type="domain" description="ABC transmembrane type-1" evidence="8">
    <location>
        <begin position="79"/>
        <end position="291"/>
    </location>
</feature>
<dbReference type="InterPro" id="IPR000515">
    <property type="entry name" value="MetI-like"/>
</dbReference>
<evidence type="ECO:0000313" key="9">
    <source>
        <dbReference type="EMBL" id="GGA93972.1"/>
    </source>
</evidence>
<organism evidence="9 10">
    <name type="scientific">Brucella endophytica</name>
    <dbReference type="NCBI Taxonomy" id="1963359"/>
    <lineage>
        <taxon>Bacteria</taxon>
        <taxon>Pseudomonadati</taxon>
        <taxon>Pseudomonadota</taxon>
        <taxon>Alphaproteobacteria</taxon>
        <taxon>Hyphomicrobiales</taxon>
        <taxon>Brucellaceae</taxon>
        <taxon>Brucella/Ochrobactrum group</taxon>
        <taxon>Brucella</taxon>
    </lineage>
</organism>
<gene>
    <name evidence="9" type="ORF">GCM10011491_22720</name>
</gene>
<evidence type="ECO:0000256" key="5">
    <source>
        <dbReference type="ARBA" id="ARBA00022989"/>
    </source>
</evidence>
<evidence type="ECO:0000256" key="4">
    <source>
        <dbReference type="ARBA" id="ARBA00022692"/>
    </source>
</evidence>
<dbReference type="EMBL" id="BMHH01000008">
    <property type="protein sequence ID" value="GGA93972.1"/>
    <property type="molecule type" value="Genomic_DNA"/>
</dbReference>
<reference evidence="9" key="1">
    <citation type="journal article" date="2014" name="Int. J. Syst. Evol. Microbiol.">
        <title>Complete genome sequence of Corynebacterium casei LMG S-19264T (=DSM 44701T), isolated from a smear-ripened cheese.</title>
        <authorList>
            <consortium name="US DOE Joint Genome Institute (JGI-PGF)"/>
            <person name="Walter F."/>
            <person name="Albersmeier A."/>
            <person name="Kalinowski J."/>
            <person name="Ruckert C."/>
        </authorList>
    </citation>
    <scope>NUCLEOTIDE SEQUENCE</scope>
    <source>
        <strain evidence="9">CGMCC 1.15082</strain>
    </source>
</reference>
<keyword evidence="3" id="KW-1003">Cell membrane</keyword>
<keyword evidence="4 7" id="KW-0812">Transmembrane</keyword>
<keyword evidence="2 7" id="KW-0813">Transport</keyword>
<feature type="transmembrane region" description="Helical" evidence="7">
    <location>
        <begin position="83"/>
        <end position="104"/>
    </location>
</feature>
<dbReference type="CDD" id="cd06261">
    <property type="entry name" value="TM_PBP2"/>
    <property type="match status" value="1"/>
</dbReference>
<evidence type="ECO:0000256" key="3">
    <source>
        <dbReference type="ARBA" id="ARBA00022475"/>
    </source>
</evidence>
<dbReference type="SUPFAM" id="SSF161098">
    <property type="entry name" value="MetI-like"/>
    <property type="match status" value="1"/>
</dbReference>
<comment type="similarity">
    <text evidence="7">Belongs to the binding-protein-dependent transport system permease family.</text>
</comment>
<dbReference type="InterPro" id="IPR035906">
    <property type="entry name" value="MetI-like_sf"/>
</dbReference>
<feature type="transmembrane region" description="Helical" evidence="7">
    <location>
        <begin position="270"/>
        <end position="292"/>
    </location>
</feature>
<evidence type="ECO:0000259" key="8">
    <source>
        <dbReference type="PROSITE" id="PS50928"/>
    </source>
</evidence>
<comment type="caution">
    <text evidence="9">The sequence shown here is derived from an EMBL/GenBank/DDBJ whole genome shotgun (WGS) entry which is preliminary data.</text>
</comment>
<evidence type="ECO:0000256" key="6">
    <source>
        <dbReference type="ARBA" id="ARBA00023136"/>
    </source>
</evidence>
<dbReference type="GO" id="GO:0055085">
    <property type="term" value="P:transmembrane transport"/>
    <property type="evidence" value="ECO:0007669"/>
    <property type="project" value="InterPro"/>
</dbReference>
<feature type="transmembrane region" description="Helical" evidence="7">
    <location>
        <begin position="116"/>
        <end position="136"/>
    </location>
</feature>
<evidence type="ECO:0000256" key="1">
    <source>
        <dbReference type="ARBA" id="ARBA00004651"/>
    </source>
</evidence>
<keyword evidence="6 7" id="KW-0472">Membrane</keyword>
<evidence type="ECO:0000313" key="10">
    <source>
        <dbReference type="Proteomes" id="UP000646478"/>
    </source>
</evidence>
<feature type="transmembrane region" description="Helical" evidence="7">
    <location>
        <begin position="21"/>
        <end position="44"/>
    </location>
</feature>
<evidence type="ECO:0000256" key="7">
    <source>
        <dbReference type="RuleBase" id="RU363032"/>
    </source>
</evidence>
<dbReference type="GO" id="GO:0005886">
    <property type="term" value="C:plasma membrane"/>
    <property type="evidence" value="ECO:0007669"/>
    <property type="project" value="UniProtKB-SubCell"/>
</dbReference>
<dbReference type="Gene3D" id="1.10.3720.10">
    <property type="entry name" value="MetI-like"/>
    <property type="match status" value="1"/>
</dbReference>
<accession>A0A916SCY4</accession>
<dbReference type="AlphaFoldDB" id="A0A916SCY4"/>
<dbReference type="PROSITE" id="PS50928">
    <property type="entry name" value="ABC_TM1"/>
    <property type="match status" value="1"/>
</dbReference>
<protein>
    <submittedName>
        <fullName evidence="9">Sugar ABC transporter permease</fullName>
    </submittedName>
</protein>
<comment type="subcellular location">
    <subcellularLocation>
        <location evidence="1 7">Cell membrane</location>
        <topology evidence="1 7">Multi-pass membrane protein</topology>
    </subcellularLocation>
</comment>
<evidence type="ECO:0000256" key="2">
    <source>
        <dbReference type="ARBA" id="ARBA00022448"/>
    </source>
</evidence>